<name>A0A067SYZ0_GALM3</name>
<feature type="compositionally biased region" description="Basic and acidic residues" evidence="1">
    <location>
        <begin position="287"/>
        <end position="300"/>
    </location>
</feature>
<proteinExistence type="predicted"/>
<evidence type="ECO:0000313" key="3">
    <source>
        <dbReference type="Proteomes" id="UP000027222"/>
    </source>
</evidence>
<dbReference type="HOGENOM" id="CLU_067622_1_0_1"/>
<evidence type="ECO:0000313" key="2">
    <source>
        <dbReference type="EMBL" id="KDR76165.1"/>
    </source>
</evidence>
<keyword evidence="3" id="KW-1185">Reference proteome</keyword>
<accession>A0A067SYZ0</accession>
<dbReference type="STRING" id="685588.A0A067SYZ0"/>
<dbReference type="EMBL" id="KL142379">
    <property type="protein sequence ID" value="KDR76165.1"/>
    <property type="molecule type" value="Genomic_DNA"/>
</dbReference>
<evidence type="ECO:0000256" key="1">
    <source>
        <dbReference type="SAM" id="MobiDB-lite"/>
    </source>
</evidence>
<dbReference type="AlphaFoldDB" id="A0A067SYZ0"/>
<protein>
    <submittedName>
        <fullName evidence="2">Uncharacterized protein</fullName>
    </submittedName>
</protein>
<feature type="region of interest" description="Disordered" evidence="1">
    <location>
        <begin position="280"/>
        <end position="300"/>
    </location>
</feature>
<sequence>MNAEYDSSAAAQAIGVLMHETLEGGNQEDVMHLSDVQTAAYSACAVEEPRSYRLTRRNSTDFFEAIFRVRGVMCQNNLPPVLEIRSGVPGHRLRQSVTLSALSNHIVFEKYLGAMREFHDLFKVTFPGEQFTMDCFYTYEGHRCIVLFNRYLSFRSDTPSTMQIPFDPQVDPAGLLRQHPHQNMHHVEDNRVSYSRREIHAGRESLKRISPTCFRNGDLIEVHFTFVAFPMKKGEPRRIGCVMHHLILLSDRLRKESEGVIMPLGMHPVIIRTLKRKQAIVESDPEAEGKDGGSDKHMRL</sequence>
<organism evidence="2 3">
    <name type="scientific">Galerina marginata (strain CBS 339.88)</name>
    <dbReference type="NCBI Taxonomy" id="685588"/>
    <lineage>
        <taxon>Eukaryota</taxon>
        <taxon>Fungi</taxon>
        <taxon>Dikarya</taxon>
        <taxon>Basidiomycota</taxon>
        <taxon>Agaricomycotina</taxon>
        <taxon>Agaricomycetes</taxon>
        <taxon>Agaricomycetidae</taxon>
        <taxon>Agaricales</taxon>
        <taxon>Agaricineae</taxon>
        <taxon>Strophariaceae</taxon>
        <taxon>Galerina</taxon>
    </lineage>
</organism>
<gene>
    <name evidence="2" type="ORF">GALMADRAFT_225846</name>
</gene>
<dbReference type="OrthoDB" id="3269456at2759"/>
<reference evidence="3" key="1">
    <citation type="journal article" date="2014" name="Proc. Natl. Acad. Sci. U.S.A.">
        <title>Extensive sampling of basidiomycete genomes demonstrates inadequacy of the white-rot/brown-rot paradigm for wood decay fungi.</title>
        <authorList>
            <person name="Riley R."/>
            <person name="Salamov A.A."/>
            <person name="Brown D.W."/>
            <person name="Nagy L.G."/>
            <person name="Floudas D."/>
            <person name="Held B.W."/>
            <person name="Levasseur A."/>
            <person name="Lombard V."/>
            <person name="Morin E."/>
            <person name="Otillar R."/>
            <person name="Lindquist E.A."/>
            <person name="Sun H."/>
            <person name="LaButti K.M."/>
            <person name="Schmutz J."/>
            <person name="Jabbour D."/>
            <person name="Luo H."/>
            <person name="Baker S.E."/>
            <person name="Pisabarro A.G."/>
            <person name="Walton J.D."/>
            <person name="Blanchette R.A."/>
            <person name="Henrissat B."/>
            <person name="Martin F."/>
            <person name="Cullen D."/>
            <person name="Hibbett D.S."/>
            <person name="Grigoriev I.V."/>
        </authorList>
    </citation>
    <scope>NUCLEOTIDE SEQUENCE [LARGE SCALE GENOMIC DNA]</scope>
    <source>
        <strain evidence="3">CBS 339.88</strain>
    </source>
</reference>
<dbReference type="Proteomes" id="UP000027222">
    <property type="component" value="Unassembled WGS sequence"/>
</dbReference>